<protein>
    <recommendedName>
        <fullName evidence="4">Secreted protein</fullName>
    </recommendedName>
</protein>
<evidence type="ECO:0000313" key="3">
    <source>
        <dbReference type="Proteomes" id="UP000007842"/>
    </source>
</evidence>
<dbReference type="EMBL" id="CP003229">
    <property type="protein sequence ID" value="AEW99186.1"/>
    <property type="molecule type" value="Genomic_DNA"/>
</dbReference>
<feature type="signal peptide" evidence="1">
    <location>
        <begin position="1"/>
        <end position="33"/>
    </location>
</feature>
<dbReference type="Proteomes" id="UP000007842">
    <property type="component" value="Plasmid pSCATT"/>
</dbReference>
<evidence type="ECO:0000313" key="2">
    <source>
        <dbReference type="EMBL" id="AEW99186.1"/>
    </source>
</evidence>
<dbReference type="PATRIC" id="fig|1003195.11.peg.720"/>
<organism evidence="2 3">
    <name type="scientific">Streptantibioticus cattleyicolor (strain ATCC 35852 / DSM 46488 / JCM 4925 / NBRC 14057 / NRRL 8057)</name>
    <name type="common">Streptomyces cattleya</name>
    <dbReference type="NCBI Taxonomy" id="1003195"/>
    <lineage>
        <taxon>Bacteria</taxon>
        <taxon>Bacillati</taxon>
        <taxon>Actinomycetota</taxon>
        <taxon>Actinomycetes</taxon>
        <taxon>Kitasatosporales</taxon>
        <taxon>Streptomycetaceae</taxon>
        <taxon>Streptantibioticus</taxon>
    </lineage>
</organism>
<name>F8JN64_STREN</name>
<evidence type="ECO:0008006" key="4">
    <source>
        <dbReference type="Google" id="ProtNLM"/>
    </source>
</evidence>
<gene>
    <name evidence="2" type="ordered locus">SCATT_p09930</name>
</gene>
<dbReference type="AlphaFoldDB" id="F8JN64"/>
<evidence type="ECO:0000256" key="1">
    <source>
        <dbReference type="SAM" id="SignalP"/>
    </source>
</evidence>
<dbReference type="RefSeq" id="WP_014151199.1">
    <property type="nucleotide sequence ID" value="NC_016113.1"/>
</dbReference>
<reference evidence="3" key="1">
    <citation type="submission" date="2011-12" db="EMBL/GenBank/DDBJ databases">
        <title>Complete genome sequence of Streptomyces cattleya strain DSM 46488.</title>
        <authorList>
            <person name="Ou H.-Y."/>
            <person name="Li P."/>
            <person name="Zhao C."/>
            <person name="O'Hagan D."/>
            <person name="Deng Z."/>
        </authorList>
    </citation>
    <scope>NUCLEOTIDE SEQUENCE [LARGE SCALE GENOMIC DNA]</scope>
    <source>
        <strain evidence="3">ATCC 35852 / DSM 46488 / JCM 4925 / NBRC 14057 / NRRL 8057</strain>
        <plasmid evidence="3">Plasmid pSCATT</plasmid>
    </source>
</reference>
<dbReference type="KEGG" id="scy:SCATT_p09930"/>
<feature type="chain" id="PRO_5003373288" description="Secreted protein" evidence="1">
    <location>
        <begin position="34"/>
        <end position="142"/>
    </location>
</feature>
<geneLocation type="plasmid" evidence="2 3">
    <name>pSCATT</name>
</geneLocation>
<accession>F8JN64</accession>
<dbReference type="InterPro" id="IPR006311">
    <property type="entry name" value="TAT_signal"/>
</dbReference>
<keyword evidence="3" id="KW-1185">Reference proteome</keyword>
<dbReference type="OrthoDB" id="4229392at2"/>
<dbReference type="PROSITE" id="PS51318">
    <property type="entry name" value="TAT"/>
    <property type="match status" value="1"/>
</dbReference>
<proteinExistence type="predicted"/>
<keyword evidence="1" id="KW-0732">Signal</keyword>
<accession>G8XDV1</accession>
<keyword evidence="2" id="KW-0614">Plasmid</keyword>
<dbReference type="KEGG" id="sct:SCAT_p0746"/>
<sequence>MKSSRLGRRVAGTAAVALLVGAGALATAGPAAAKANVITIKKVALHSPGLQVNVTYSCDPGMHHQLVANATAVDQPDTDRSIAAGTIKSAKLVCDYNDHNATVNLRAATGSHFSHGEHVRVDVWYFDEDGFSYAQEQTVALL</sequence>
<dbReference type="HOGENOM" id="CLU_1824170_0_0_11"/>